<protein>
    <submittedName>
        <fullName evidence="2">Uncharacterized protein</fullName>
    </submittedName>
</protein>
<evidence type="ECO:0000313" key="2">
    <source>
        <dbReference type="EMBL" id="MBO1329469.1"/>
    </source>
</evidence>
<comment type="caution">
    <text evidence="2">The sequence shown here is derived from an EMBL/GenBank/DDBJ whole genome shotgun (WGS) entry which is preliminary data.</text>
</comment>
<dbReference type="RefSeq" id="WP_159101655.1">
    <property type="nucleotide sequence ID" value="NZ_JAFVMG010000023.1"/>
</dbReference>
<accession>A0ABS3LQ28</accession>
<evidence type="ECO:0000313" key="3">
    <source>
        <dbReference type="Proteomes" id="UP000664399"/>
    </source>
</evidence>
<name>A0ABS3LQ28_9PROT</name>
<dbReference type="Proteomes" id="UP000664399">
    <property type="component" value="Unassembled WGS sequence"/>
</dbReference>
<dbReference type="EMBL" id="JAFVMG010000023">
    <property type="protein sequence ID" value="MBO1329469.1"/>
    <property type="molecule type" value="Genomic_DNA"/>
</dbReference>
<keyword evidence="1" id="KW-1133">Transmembrane helix</keyword>
<feature type="transmembrane region" description="Helical" evidence="1">
    <location>
        <begin position="14"/>
        <end position="33"/>
    </location>
</feature>
<sequence>MKLSPQTWQDIRDMAGFLFGVAGLLVLISGILFGPDVLSAIAADHPIAMVQEAVLAAR</sequence>
<keyword evidence="1" id="KW-0812">Transmembrane</keyword>
<evidence type="ECO:0000256" key="1">
    <source>
        <dbReference type="SAM" id="Phobius"/>
    </source>
</evidence>
<proteinExistence type="predicted"/>
<keyword evidence="1" id="KW-0472">Membrane</keyword>
<reference evidence="2 3" key="1">
    <citation type="submission" date="2021-03" db="EMBL/GenBank/DDBJ databases">
        <title>The complete genome sequence of Acetobacter suratthaniensis TBRC 1719.</title>
        <authorList>
            <person name="Charoenyingcharoen P."/>
            <person name="Yukphan P."/>
        </authorList>
    </citation>
    <scope>NUCLEOTIDE SEQUENCE [LARGE SCALE GENOMIC DNA]</scope>
    <source>
        <strain evidence="2 3">TBRC 1719</strain>
    </source>
</reference>
<gene>
    <name evidence="2" type="ORF">J2D75_13425</name>
</gene>
<organism evidence="2 3">
    <name type="scientific">Acetobacter suratthaniensis</name>
    <dbReference type="NCBI Taxonomy" id="1502841"/>
    <lineage>
        <taxon>Bacteria</taxon>
        <taxon>Pseudomonadati</taxon>
        <taxon>Pseudomonadota</taxon>
        <taxon>Alphaproteobacteria</taxon>
        <taxon>Acetobacterales</taxon>
        <taxon>Acetobacteraceae</taxon>
        <taxon>Acetobacter</taxon>
    </lineage>
</organism>
<keyword evidence="3" id="KW-1185">Reference proteome</keyword>